<dbReference type="EMBL" id="JBEPMJ010000045">
    <property type="protein sequence ID" value="MET3752317.1"/>
    <property type="molecule type" value="Genomic_DNA"/>
</dbReference>
<sequence length="84" mass="9784">MLVFQTRPVLLDYGIAEKFISKQLREYTKIKNGEIKDTEEAIGVLSEVINGIQEKLTNRILQENTYDSLLKLLWIFDEIHSSIE</sequence>
<reference evidence="1 2" key="1">
    <citation type="submission" date="2024-06" db="EMBL/GenBank/DDBJ databases">
        <title>Genomic Encyclopedia of Type Strains, Phase IV (KMG-IV): sequencing the most valuable type-strain genomes for metagenomic binning, comparative biology and taxonomic classification.</title>
        <authorList>
            <person name="Goeker M."/>
        </authorList>
    </citation>
    <scope>NUCLEOTIDE SEQUENCE [LARGE SCALE GENOMIC DNA]</scope>
    <source>
        <strain evidence="1 2">DSM 29492</strain>
    </source>
</reference>
<comment type="caution">
    <text evidence="1">The sequence shown here is derived from an EMBL/GenBank/DDBJ whole genome shotgun (WGS) entry which is preliminary data.</text>
</comment>
<accession>A0ABV2M761</accession>
<organism evidence="1 2">
    <name type="scientific">Blautia caecimuris</name>
    <dbReference type="NCBI Taxonomy" id="1796615"/>
    <lineage>
        <taxon>Bacteria</taxon>
        <taxon>Bacillati</taxon>
        <taxon>Bacillota</taxon>
        <taxon>Clostridia</taxon>
        <taxon>Lachnospirales</taxon>
        <taxon>Lachnospiraceae</taxon>
        <taxon>Blautia</taxon>
    </lineage>
</organism>
<evidence type="ECO:0000313" key="2">
    <source>
        <dbReference type="Proteomes" id="UP001549106"/>
    </source>
</evidence>
<gene>
    <name evidence="1" type="ORF">ABID24_003587</name>
</gene>
<proteinExistence type="predicted"/>
<protein>
    <submittedName>
        <fullName evidence="1">Uncharacterized protein</fullName>
    </submittedName>
</protein>
<dbReference type="Proteomes" id="UP001549106">
    <property type="component" value="Unassembled WGS sequence"/>
</dbReference>
<dbReference type="RefSeq" id="WP_257465624.1">
    <property type="nucleotide sequence ID" value="NZ_BAABXP010000003.1"/>
</dbReference>
<evidence type="ECO:0000313" key="1">
    <source>
        <dbReference type="EMBL" id="MET3752317.1"/>
    </source>
</evidence>
<name>A0ABV2M761_9FIRM</name>
<keyword evidence="2" id="KW-1185">Reference proteome</keyword>